<sequence>MRGLAERRRRKIVALAGILAAGAAVSGCVGSPTYGTDKTANEQLMSDVSNILALGPKERQSIDYKPRPELVKPAKGSTATLPEPQQSVASAENPAWPESPEQKRARLRAEADENRDKPGWRPQIEPDLARATARPREATPTGQSARYGDSGVTPVGINTTKQSEEFRKKLAEERQGSPTNRKYLSEPPLEYRQAAATAPTGDVGEDEIKKERRLKAQARKNKGFSLPKWADINPF</sequence>
<name>A0A942E2N0_9HYPH</name>
<feature type="compositionally biased region" description="Basic and acidic residues" evidence="1">
    <location>
        <begin position="100"/>
        <end position="119"/>
    </location>
</feature>
<feature type="compositionally biased region" description="Basic and acidic residues" evidence="1">
    <location>
        <begin position="57"/>
        <end position="72"/>
    </location>
</feature>
<proteinExistence type="predicted"/>
<feature type="compositionally biased region" description="Basic and acidic residues" evidence="1">
    <location>
        <begin position="162"/>
        <end position="175"/>
    </location>
</feature>
<evidence type="ECO:0000256" key="1">
    <source>
        <dbReference type="SAM" id="MobiDB-lite"/>
    </source>
</evidence>
<reference evidence="3" key="1">
    <citation type="submission" date="2021-04" db="EMBL/GenBank/DDBJ databases">
        <title>Pseudaminobacter soli sp. nov., isolated from paddy soil contaminated by heavy metals.</title>
        <authorList>
            <person name="Zhang K."/>
        </authorList>
    </citation>
    <scope>NUCLEOTIDE SEQUENCE</scope>
    <source>
        <strain evidence="3">19-2017</strain>
    </source>
</reference>
<evidence type="ECO:0000313" key="3">
    <source>
        <dbReference type="EMBL" id="MBS3647397.1"/>
    </source>
</evidence>
<feature type="region of interest" description="Disordered" evidence="1">
    <location>
        <begin position="57"/>
        <end position="207"/>
    </location>
</feature>
<protein>
    <recommendedName>
        <fullName evidence="5">DUF3035 domain-containing protein</fullName>
    </recommendedName>
</protein>
<evidence type="ECO:0008006" key="5">
    <source>
        <dbReference type="Google" id="ProtNLM"/>
    </source>
</evidence>
<accession>A0A942E2N0</accession>
<comment type="caution">
    <text evidence="3">The sequence shown here is derived from an EMBL/GenBank/DDBJ whole genome shotgun (WGS) entry which is preliminary data.</text>
</comment>
<feature type="chain" id="PRO_5037851092" description="DUF3035 domain-containing protein" evidence="2">
    <location>
        <begin position="27"/>
        <end position="235"/>
    </location>
</feature>
<keyword evidence="4" id="KW-1185">Reference proteome</keyword>
<feature type="signal peptide" evidence="2">
    <location>
        <begin position="1"/>
        <end position="26"/>
    </location>
</feature>
<keyword evidence="2" id="KW-0732">Signal</keyword>
<dbReference type="EMBL" id="JAGWCR010000001">
    <property type="protein sequence ID" value="MBS3647397.1"/>
    <property type="molecule type" value="Genomic_DNA"/>
</dbReference>
<organism evidence="3 4">
    <name type="scientific">Pseudaminobacter soli</name>
    <name type="common">ex Zhang et al. 2022</name>
    <dbReference type="NCBI Taxonomy" id="2831468"/>
    <lineage>
        <taxon>Bacteria</taxon>
        <taxon>Pseudomonadati</taxon>
        <taxon>Pseudomonadota</taxon>
        <taxon>Alphaproteobacteria</taxon>
        <taxon>Hyphomicrobiales</taxon>
        <taxon>Phyllobacteriaceae</taxon>
        <taxon>Pseudaminobacter</taxon>
    </lineage>
</organism>
<gene>
    <name evidence="3" type="ORF">KEU06_02000</name>
</gene>
<dbReference type="PROSITE" id="PS51257">
    <property type="entry name" value="PROKAR_LIPOPROTEIN"/>
    <property type="match status" value="1"/>
</dbReference>
<dbReference type="Proteomes" id="UP000680348">
    <property type="component" value="Unassembled WGS sequence"/>
</dbReference>
<evidence type="ECO:0000256" key="2">
    <source>
        <dbReference type="SAM" id="SignalP"/>
    </source>
</evidence>
<feature type="compositionally biased region" description="Polar residues" evidence="1">
    <location>
        <begin position="77"/>
        <end position="90"/>
    </location>
</feature>
<evidence type="ECO:0000313" key="4">
    <source>
        <dbReference type="Proteomes" id="UP000680348"/>
    </source>
</evidence>
<dbReference type="AlphaFoldDB" id="A0A942E2N0"/>